<name>A0A9D2VJV9_9ACTN</name>
<evidence type="ECO:0000313" key="3">
    <source>
        <dbReference type="Proteomes" id="UP000789325"/>
    </source>
</evidence>
<comment type="caution">
    <text evidence="2">The sequence shown here is derived from an EMBL/GenBank/DDBJ whole genome shotgun (WGS) entry which is preliminary data.</text>
</comment>
<feature type="transmembrane region" description="Helical" evidence="1">
    <location>
        <begin position="323"/>
        <end position="342"/>
    </location>
</feature>
<sequence length="414" mass="45317">MRNARASTCLERSSGERGGRLAIAKVFTVIFVFYPILSVYAVGALNLAQVMTLPFVVLFVVDSFRMPIIPEPRFAKRFPVALCAFIFALFLLSLLSTLVFYGSADVGRISKISLMIYGLLLLLSAGRYLIPRLAIKVLKIVLVAACLILCVQHLANGVFGIQFQPYLPFLDTVSMEQTGRVLLYEQGGVTVYRPSSVFVEPSHFALFCAFGLGFLLFLENEKRKSDIAILVFVTASMLISTSGTAFVFAGICWVVHFLPKLMSRPLIIVAAALVFLGVAIPILLNNESFLLTVSRLSLDEGSGTLRILSFVPFYESAPPLMKLIGCGIGNMSVAFLNTMPFVSGDGILILESGLLGAAGFFVLMAYMFFADGRRLAPFCLLILLTGLIEQYLYGTYFAYSLAFPLYCSEEKGAV</sequence>
<dbReference type="EMBL" id="DYZL01000074">
    <property type="protein sequence ID" value="HJH42958.1"/>
    <property type="molecule type" value="Genomic_DNA"/>
</dbReference>
<feature type="transmembrane region" description="Helical" evidence="1">
    <location>
        <begin position="47"/>
        <end position="66"/>
    </location>
</feature>
<feature type="transmembrane region" description="Helical" evidence="1">
    <location>
        <begin position="21"/>
        <end position="41"/>
    </location>
</feature>
<accession>A0A9D2VJV9</accession>
<dbReference type="RefSeq" id="WP_143412601.1">
    <property type="nucleotide sequence ID" value="NZ_DBEYRC010000097.1"/>
</dbReference>
<proteinExistence type="predicted"/>
<protein>
    <recommendedName>
        <fullName evidence="4">O-antigen ligase domain-containing protein</fullName>
    </recommendedName>
</protein>
<dbReference type="AlphaFoldDB" id="A0A9D2VJV9"/>
<feature type="transmembrane region" description="Helical" evidence="1">
    <location>
        <begin position="201"/>
        <end position="218"/>
    </location>
</feature>
<feature type="transmembrane region" description="Helical" evidence="1">
    <location>
        <begin position="262"/>
        <end position="284"/>
    </location>
</feature>
<keyword evidence="1" id="KW-0472">Membrane</keyword>
<evidence type="ECO:0000313" key="2">
    <source>
        <dbReference type="EMBL" id="HJH42958.1"/>
    </source>
</evidence>
<reference evidence="2" key="1">
    <citation type="journal article" date="2021" name="PeerJ">
        <title>Extensive microbial diversity within the chicken gut microbiome revealed by metagenomics and culture.</title>
        <authorList>
            <person name="Gilroy R."/>
            <person name="Ravi A."/>
            <person name="Getino M."/>
            <person name="Pursley I."/>
            <person name="Horton D.L."/>
            <person name="Alikhan N.F."/>
            <person name="Baker D."/>
            <person name="Gharbi K."/>
            <person name="Hall N."/>
            <person name="Watson M."/>
            <person name="Adriaenssens E.M."/>
            <person name="Foster-Nyarko E."/>
            <person name="Jarju S."/>
            <person name="Secka A."/>
            <person name="Antonio M."/>
            <person name="Oren A."/>
            <person name="Chaudhuri R.R."/>
            <person name="La Ragione R."/>
            <person name="Hildebrand F."/>
            <person name="Pallen M.J."/>
        </authorList>
    </citation>
    <scope>NUCLEOTIDE SEQUENCE</scope>
    <source>
        <strain evidence="2">USAMLcec12-2067</strain>
    </source>
</reference>
<evidence type="ECO:0000256" key="1">
    <source>
        <dbReference type="SAM" id="Phobius"/>
    </source>
</evidence>
<dbReference type="Proteomes" id="UP000789325">
    <property type="component" value="Unassembled WGS sequence"/>
</dbReference>
<feature type="transmembrane region" description="Helical" evidence="1">
    <location>
        <begin position="137"/>
        <end position="155"/>
    </location>
</feature>
<keyword evidence="1" id="KW-1133">Transmembrane helix</keyword>
<feature type="transmembrane region" description="Helical" evidence="1">
    <location>
        <begin position="375"/>
        <end position="393"/>
    </location>
</feature>
<feature type="transmembrane region" description="Helical" evidence="1">
    <location>
        <begin position="78"/>
        <end position="100"/>
    </location>
</feature>
<keyword evidence="1" id="KW-0812">Transmembrane</keyword>
<feature type="transmembrane region" description="Helical" evidence="1">
    <location>
        <begin position="230"/>
        <end position="256"/>
    </location>
</feature>
<reference evidence="2" key="2">
    <citation type="submission" date="2021-09" db="EMBL/GenBank/DDBJ databases">
        <authorList>
            <person name="Gilroy R."/>
        </authorList>
    </citation>
    <scope>NUCLEOTIDE SEQUENCE</scope>
    <source>
        <strain evidence="2">USAMLcec12-2067</strain>
    </source>
</reference>
<feature type="transmembrane region" description="Helical" evidence="1">
    <location>
        <begin position="112"/>
        <end position="130"/>
    </location>
</feature>
<organism evidence="2 3">
    <name type="scientific">Rubneribacter badeniensis</name>
    <dbReference type="NCBI Taxonomy" id="2070688"/>
    <lineage>
        <taxon>Bacteria</taxon>
        <taxon>Bacillati</taxon>
        <taxon>Actinomycetota</taxon>
        <taxon>Coriobacteriia</taxon>
        <taxon>Eggerthellales</taxon>
        <taxon>Eggerthellaceae</taxon>
        <taxon>Rubneribacter</taxon>
    </lineage>
</organism>
<feature type="transmembrane region" description="Helical" evidence="1">
    <location>
        <begin position="348"/>
        <end position="368"/>
    </location>
</feature>
<evidence type="ECO:0008006" key="4">
    <source>
        <dbReference type="Google" id="ProtNLM"/>
    </source>
</evidence>
<gene>
    <name evidence="2" type="ORF">K8V16_04095</name>
</gene>